<dbReference type="Gene3D" id="3.40.140.120">
    <property type="match status" value="1"/>
</dbReference>
<organism evidence="2">
    <name type="scientific">Methylobacterium bullatum</name>
    <dbReference type="NCBI Taxonomy" id="570505"/>
    <lineage>
        <taxon>Bacteria</taxon>
        <taxon>Pseudomonadati</taxon>
        <taxon>Pseudomonadota</taxon>
        <taxon>Alphaproteobacteria</taxon>
        <taxon>Hyphomicrobiales</taxon>
        <taxon>Methylobacteriaceae</taxon>
        <taxon>Methylobacterium</taxon>
    </lineage>
</organism>
<dbReference type="NCBIfam" id="TIGR01537">
    <property type="entry name" value="portal_HK97"/>
    <property type="match status" value="1"/>
</dbReference>
<dbReference type="Gene3D" id="1.20.1270.210">
    <property type="match status" value="1"/>
</dbReference>
<gene>
    <name evidence="2" type="ORF">MBUL_01455</name>
</gene>
<dbReference type="AlphaFoldDB" id="A0A679IRE9"/>
<dbReference type="EMBL" id="LR743504">
    <property type="protein sequence ID" value="CAA2101984.1"/>
    <property type="molecule type" value="Genomic_DNA"/>
</dbReference>
<accession>A0A679IRE9</accession>
<dbReference type="Gene3D" id="3.30.1120.70">
    <property type="match status" value="1"/>
</dbReference>
<dbReference type="Pfam" id="PF04860">
    <property type="entry name" value="Phage_portal"/>
    <property type="match status" value="1"/>
</dbReference>
<evidence type="ECO:0000256" key="1">
    <source>
        <dbReference type="SAM" id="MobiDB-lite"/>
    </source>
</evidence>
<sequence>MSKKSRRKAEQLEEKAWTLDAPGAELLSLFGAGTATASGETVGPDSALRVPAVVAAVRTIAETLSSLPIHVYRRGADGSRQRDRDHAAAKVLDRPAPWLGPYEFKLRLIFDAIRHGQAFAVAARGGDTVRELHRIAPGGMRVEYDPATGEPTYKLSRTTGGDRTYQWDDVVHLVPVPSDGAPVSLISLAREAIGFASTLEKHGARLFGNGARPSGILSFADKLSPVEIKNRVAVWNAVHGGGRSGGTAVMDRSASYTGLTLNSVDLQYIELRRHQVLEIARVFRVPPHMLAEMDRATHANSEELGLQFVAYCIRPWCDLIEGALSRVLFSEAERDTHFLEFQLDDLLRGNILQRFDALNKAIGGPWLTANEGRAVENRPDIDGGSKLNLPQGVAAPSADAPATEQPSNLRVVA</sequence>
<evidence type="ECO:0008006" key="3">
    <source>
        <dbReference type="Google" id="ProtNLM"/>
    </source>
</evidence>
<proteinExistence type="predicted"/>
<feature type="compositionally biased region" description="Polar residues" evidence="1">
    <location>
        <begin position="404"/>
        <end position="413"/>
    </location>
</feature>
<evidence type="ECO:0000313" key="2">
    <source>
        <dbReference type="EMBL" id="CAA2101984.1"/>
    </source>
</evidence>
<dbReference type="InterPro" id="IPR006427">
    <property type="entry name" value="Portal_HK97"/>
</dbReference>
<feature type="region of interest" description="Disordered" evidence="1">
    <location>
        <begin position="375"/>
        <end position="413"/>
    </location>
</feature>
<reference evidence="2" key="1">
    <citation type="submission" date="2019-12" db="EMBL/GenBank/DDBJ databases">
        <authorList>
            <person name="Cremers G."/>
        </authorList>
    </citation>
    <scope>NUCLEOTIDE SEQUENCE</scope>
    <source>
        <strain evidence="2">Mbul1</strain>
    </source>
</reference>
<dbReference type="InterPro" id="IPR006944">
    <property type="entry name" value="Phage/GTA_portal"/>
</dbReference>
<protein>
    <recommendedName>
        <fullName evidence="3">Phage portal protein</fullName>
    </recommendedName>
</protein>
<name>A0A679IRE9_9HYPH</name>